<gene>
    <name evidence="1" type="ORF">R3P38DRAFT_2772233</name>
</gene>
<dbReference type="AlphaFoldDB" id="A0AAW0C370"/>
<organism evidence="1 2">
    <name type="scientific">Favolaschia claudopus</name>
    <dbReference type="NCBI Taxonomy" id="2862362"/>
    <lineage>
        <taxon>Eukaryota</taxon>
        <taxon>Fungi</taxon>
        <taxon>Dikarya</taxon>
        <taxon>Basidiomycota</taxon>
        <taxon>Agaricomycotina</taxon>
        <taxon>Agaricomycetes</taxon>
        <taxon>Agaricomycetidae</taxon>
        <taxon>Agaricales</taxon>
        <taxon>Marasmiineae</taxon>
        <taxon>Mycenaceae</taxon>
        <taxon>Favolaschia</taxon>
    </lineage>
</organism>
<evidence type="ECO:0000313" key="2">
    <source>
        <dbReference type="Proteomes" id="UP001362999"/>
    </source>
</evidence>
<keyword evidence="2" id="KW-1185">Reference proteome</keyword>
<protein>
    <submittedName>
        <fullName evidence="1">Uncharacterized protein</fullName>
    </submittedName>
</protein>
<reference evidence="1 2" key="1">
    <citation type="journal article" date="2024" name="J Genomics">
        <title>Draft genome sequencing and assembly of Favolaschia claudopus CIRM-BRFM 2984 isolated from oak limbs.</title>
        <authorList>
            <person name="Navarro D."/>
            <person name="Drula E."/>
            <person name="Chaduli D."/>
            <person name="Cazenave R."/>
            <person name="Ahrendt S."/>
            <person name="Wang J."/>
            <person name="Lipzen A."/>
            <person name="Daum C."/>
            <person name="Barry K."/>
            <person name="Grigoriev I.V."/>
            <person name="Favel A."/>
            <person name="Rosso M.N."/>
            <person name="Martin F."/>
        </authorList>
    </citation>
    <scope>NUCLEOTIDE SEQUENCE [LARGE SCALE GENOMIC DNA]</scope>
    <source>
        <strain evidence="1 2">CIRM-BRFM 2984</strain>
    </source>
</reference>
<proteinExistence type="predicted"/>
<dbReference type="EMBL" id="JAWWNJ010000021">
    <property type="protein sequence ID" value="KAK7034126.1"/>
    <property type="molecule type" value="Genomic_DNA"/>
</dbReference>
<comment type="caution">
    <text evidence="1">The sequence shown here is derived from an EMBL/GenBank/DDBJ whole genome shotgun (WGS) entry which is preliminary data.</text>
</comment>
<dbReference type="Proteomes" id="UP001362999">
    <property type="component" value="Unassembled WGS sequence"/>
</dbReference>
<accession>A0AAW0C370</accession>
<evidence type="ECO:0000313" key="1">
    <source>
        <dbReference type="EMBL" id="KAK7034126.1"/>
    </source>
</evidence>
<sequence>MLFVLKKKQEPKKKKPKGNKQFVYVRAKEKTRIANTIPAPEDGTKMISTFIASDWLDPFHQDKIDRMGQFVYGSDDEGYCAEWEEFPVCDKFKAKATKLLRLYFLNEDTITRCIELYENAVFATEKVNGHGQVRKQPVEAPHTVLLFPTQKRTIQTKGYFGLRLANRPRLPA</sequence>
<name>A0AAW0C370_9AGAR</name>